<dbReference type="EMBL" id="JAUJEB010000006">
    <property type="protein sequence ID" value="MDN5215476.1"/>
    <property type="molecule type" value="Genomic_DNA"/>
</dbReference>
<evidence type="ECO:0000256" key="1">
    <source>
        <dbReference type="ARBA" id="ARBA00012882"/>
    </source>
</evidence>
<comment type="catalytic activity">
    <reaction evidence="2">
        <text>a 2-deoxystreptamine antibiotic + acetyl-CoA = an N(3)-acetyl-2-deoxystreptamine antibiotic + CoA + H(+)</text>
        <dbReference type="Rhea" id="RHEA:12665"/>
        <dbReference type="ChEBI" id="CHEBI:15378"/>
        <dbReference type="ChEBI" id="CHEBI:57287"/>
        <dbReference type="ChEBI" id="CHEBI:57288"/>
        <dbReference type="ChEBI" id="CHEBI:57921"/>
        <dbReference type="ChEBI" id="CHEBI:77452"/>
        <dbReference type="EC" id="2.3.1.81"/>
    </reaction>
</comment>
<accession>A0ABT8LE17</accession>
<evidence type="ECO:0000256" key="2">
    <source>
        <dbReference type="RuleBase" id="RU365031"/>
    </source>
</evidence>
<dbReference type="SUPFAM" id="SSF110710">
    <property type="entry name" value="TTHA0583/YokD-like"/>
    <property type="match status" value="1"/>
</dbReference>
<evidence type="ECO:0000313" key="3">
    <source>
        <dbReference type="EMBL" id="MDN5215476.1"/>
    </source>
</evidence>
<dbReference type="Proteomes" id="UP001172083">
    <property type="component" value="Unassembled WGS sequence"/>
</dbReference>
<proteinExistence type="inferred from homology"/>
<dbReference type="InterPro" id="IPR003679">
    <property type="entry name" value="Amioglycoside_AcTrfase"/>
</dbReference>
<dbReference type="InterPro" id="IPR028345">
    <property type="entry name" value="Antibiotic_NAT-like"/>
</dbReference>
<reference evidence="3" key="1">
    <citation type="submission" date="2023-06" db="EMBL/GenBank/DDBJ databases">
        <title>Genomic of Agaribacillus aureum.</title>
        <authorList>
            <person name="Wang G."/>
        </authorList>
    </citation>
    <scope>NUCLEOTIDE SEQUENCE</scope>
    <source>
        <strain evidence="3">BMA12</strain>
    </source>
</reference>
<keyword evidence="2" id="KW-0046">Antibiotic resistance</keyword>
<gene>
    <name evidence="3" type="ORF">QQ020_25580</name>
</gene>
<keyword evidence="4" id="KW-1185">Reference proteome</keyword>
<comment type="similarity">
    <text evidence="2">Belongs to the antibiotic N-acetyltransferase family.</text>
</comment>
<comment type="caution">
    <text evidence="3">The sequence shown here is derived from an EMBL/GenBank/DDBJ whole genome shotgun (WGS) entry which is preliminary data.</text>
</comment>
<name>A0ABT8LE17_9BACT</name>
<keyword evidence="2" id="KW-0808">Transferase</keyword>
<organism evidence="3 4">
    <name type="scientific">Agaribacillus aureus</name>
    <dbReference type="NCBI Taxonomy" id="3051825"/>
    <lineage>
        <taxon>Bacteria</taxon>
        <taxon>Pseudomonadati</taxon>
        <taxon>Bacteroidota</taxon>
        <taxon>Cytophagia</taxon>
        <taxon>Cytophagales</taxon>
        <taxon>Splendidivirgaceae</taxon>
        <taxon>Agaribacillus</taxon>
    </lineage>
</organism>
<keyword evidence="2" id="KW-0012">Acyltransferase</keyword>
<dbReference type="RefSeq" id="WP_346760806.1">
    <property type="nucleotide sequence ID" value="NZ_JAUJEB010000006.1"/>
</dbReference>
<dbReference type="Pfam" id="PF02522">
    <property type="entry name" value="Antibiotic_NAT"/>
    <property type="match status" value="1"/>
</dbReference>
<evidence type="ECO:0000313" key="4">
    <source>
        <dbReference type="Proteomes" id="UP001172083"/>
    </source>
</evidence>
<sequence>MKNLYKNIKSLIIKYNSDRILIHSDVLFGFKIKFEDHKHFLESHTTMLKGLCEGLDIWMPAFNYDFCKGKTFDVKQDVSQVGNLSEYFRSNISEWRSPIPVFSFAGLGVKPTLSDKIEIDPFDGDSLFAILHRKKGLLMHYGSGFHTTTLIHYVERISEKLFYRYDKVFKSDIIDENNIKRAVNLNYHVRPLGYSLGYDWKKLEQELIENNLLFKFKEGRTCILIGGIEDIVFFWLSKLNDDPLYFLDDKTRLWVDEKLKILNRPFLLTDFE</sequence>
<dbReference type="EC" id="2.3.1.-" evidence="2"/>
<protein>
    <recommendedName>
        <fullName evidence="1 2">Aminoglycoside N(3)-acetyltransferase</fullName>
        <ecNumber evidence="2">2.3.1.-</ecNumber>
    </recommendedName>
</protein>